<comment type="caution">
    <text evidence="3">The sequence shown here is derived from an EMBL/GenBank/DDBJ whole genome shotgun (WGS) entry which is preliminary data.</text>
</comment>
<dbReference type="PANTHER" id="PTHR42720">
    <property type="entry name" value="GLYCEROL-3-PHOSPHATE DEHYDROGENASE"/>
    <property type="match status" value="1"/>
</dbReference>
<dbReference type="SUPFAM" id="SSF51905">
    <property type="entry name" value="FAD/NAD(P)-binding domain"/>
    <property type="match status" value="1"/>
</dbReference>
<dbReference type="OrthoDB" id="9801699at2"/>
<sequence>MYDVIIIGAGIIGTNIGRELSRYNTKVLIIEKSIDISMGATKANSAIVHGGYAESHSTLKGRLCYQGRKQFKRLNEELNFGFEETGSLVISTEDDKEPLEKLMENGIKNGLPDLSIIDSEEIRKLEPEITHDAKWALYCKGAGVCSPYEMAIAMAENAIKNGVRLELENEVIDIEKIDDRFKVATNKGEYYSKYVINAAGLYADKISKMVGIDDFEILPRSGEYLLFTRGTGEPINTVIFQLPTKLGKGVLVTSTYYGNLLIGPDASNDTEREDTSTHVERIAKIYHQAKLIYSKINPKQFIRSFTGIRARSSTDDFIIEETKVKGFINVAGIQSPGLTSSPAIADMVIEILKDAGLELNEEPSFDPYRKPIITKKPLKPFNEIKDKIELPLGSKGRIVCRCEQVLEEEIIDALHRGIKVKTVDGVKRRTRATMGWCQGSFCKLRVIEVMEREYGEEIDPSYDIEHSGVNRVEKSELLDYLNSLEEE</sequence>
<dbReference type="EMBL" id="JANJZL010000004">
    <property type="protein sequence ID" value="MCR2044114.1"/>
    <property type="molecule type" value="Genomic_DNA"/>
</dbReference>
<feature type="domain" description="BFD-like [2Fe-2S]-binding" evidence="2">
    <location>
        <begin position="398"/>
        <end position="451"/>
    </location>
</feature>
<dbReference type="RefSeq" id="WP_042682895.1">
    <property type="nucleotide sequence ID" value="NZ_CABKTM010000049.1"/>
</dbReference>
<name>A0A9X2S599_9FIRM</name>
<proteinExistence type="predicted"/>
<keyword evidence="4" id="KW-1185">Reference proteome</keyword>
<dbReference type="Gene3D" id="1.10.10.1100">
    <property type="entry name" value="BFD-like [2Fe-2S]-binding domain"/>
    <property type="match status" value="1"/>
</dbReference>
<dbReference type="Pfam" id="PF01266">
    <property type="entry name" value="DAO"/>
    <property type="match status" value="1"/>
</dbReference>
<reference evidence="3" key="1">
    <citation type="submission" date="2022-07" db="EMBL/GenBank/DDBJ databases">
        <title>Enhanced cultured diversity of the mouse gut microbiota enables custom-made synthetic communities.</title>
        <authorList>
            <person name="Afrizal A."/>
        </authorList>
    </citation>
    <scope>NUCLEOTIDE SEQUENCE</scope>
    <source>
        <strain evidence="3">DSM 29482</strain>
    </source>
</reference>
<dbReference type="Proteomes" id="UP001142078">
    <property type="component" value="Unassembled WGS sequence"/>
</dbReference>
<dbReference type="InterPro" id="IPR007419">
    <property type="entry name" value="BFD-like_2Fe2S-bd_dom"/>
</dbReference>
<dbReference type="AlphaFoldDB" id="A0A9X2S599"/>
<dbReference type="InterPro" id="IPR041854">
    <property type="entry name" value="BFD-like_2Fe2S-bd_dom_sf"/>
</dbReference>
<dbReference type="InterPro" id="IPR006076">
    <property type="entry name" value="FAD-dep_OxRdtase"/>
</dbReference>
<dbReference type="CDD" id="cd19946">
    <property type="entry name" value="GlpA-like_Fer2_BFD-like"/>
    <property type="match status" value="1"/>
</dbReference>
<dbReference type="Gene3D" id="3.50.50.60">
    <property type="entry name" value="FAD/NAD(P)-binding domain"/>
    <property type="match status" value="1"/>
</dbReference>
<feature type="domain" description="FAD dependent oxidoreductase" evidence="1">
    <location>
        <begin position="3"/>
        <end position="350"/>
    </location>
</feature>
<dbReference type="PANTHER" id="PTHR42720:SF1">
    <property type="entry name" value="GLYCEROL 3-PHOSPHATE OXIDASE"/>
    <property type="match status" value="1"/>
</dbReference>
<dbReference type="Pfam" id="PF04324">
    <property type="entry name" value="Fer2_BFD"/>
    <property type="match status" value="1"/>
</dbReference>
<evidence type="ECO:0000259" key="2">
    <source>
        <dbReference type="Pfam" id="PF04324"/>
    </source>
</evidence>
<dbReference type="InterPro" id="IPR036188">
    <property type="entry name" value="FAD/NAD-bd_sf"/>
</dbReference>
<evidence type="ECO:0000313" key="3">
    <source>
        <dbReference type="EMBL" id="MCR2044114.1"/>
    </source>
</evidence>
<protein>
    <submittedName>
        <fullName evidence="3">NAD(P)/FAD-dependent oxidoreductase</fullName>
    </submittedName>
</protein>
<accession>A0A9X2S599</accession>
<organism evidence="3 4">
    <name type="scientific">Anaerosalibacter massiliensis</name>
    <dbReference type="NCBI Taxonomy" id="1347392"/>
    <lineage>
        <taxon>Bacteria</taxon>
        <taxon>Bacillati</taxon>
        <taxon>Bacillota</taxon>
        <taxon>Tissierellia</taxon>
        <taxon>Tissierellales</taxon>
        <taxon>Sporanaerobacteraceae</taxon>
        <taxon>Anaerosalibacter</taxon>
    </lineage>
</organism>
<gene>
    <name evidence="3" type="ORF">NSA23_08275</name>
</gene>
<dbReference type="Gene3D" id="3.30.9.10">
    <property type="entry name" value="D-Amino Acid Oxidase, subunit A, domain 2"/>
    <property type="match status" value="1"/>
</dbReference>
<dbReference type="InterPro" id="IPR052745">
    <property type="entry name" value="G3P_Oxidase/Oxidoreductase"/>
</dbReference>
<evidence type="ECO:0000313" key="4">
    <source>
        <dbReference type="Proteomes" id="UP001142078"/>
    </source>
</evidence>
<evidence type="ECO:0000259" key="1">
    <source>
        <dbReference type="Pfam" id="PF01266"/>
    </source>
</evidence>